<dbReference type="HOGENOM" id="CLU_132233_1_0_1"/>
<keyword evidence="2" id="KW-1185">Reference proteome</keyword>
<dbReference type="EMBL" id="KN832010">
    <property type="protein sequence ID" value="KIN98927.1"/>
    <property type="molecule type" value="Genomic_DNA"/>
</dbReference>
<protein>
    <submittedName>
        <fullName evidence="1">Uncharacterized protein</fullName>
    </submittedName>
</protein>
<dbReference type="OrthoDB" id="3239511at2759"/>
<evidence type="ECO:0000313" key="2">
    <source>
        <dbReference type="Proteomes" id="UP000054217"/>
    </source>
</evidence>
<evidence type="ECO:0000313" key="1">
    <source>
        <dbReference type="EMBL" id="KIN98927.1"/>
    </source>
</evidence>
<accession>A0A0C3IPR6</accession>
<dbReference type="AlphaFoldDB" id="A0A0C3IPR6"/>
<dbReference type="Proteomes" id="UP000054217">
    <property type="component" value="Unassembled WGS sequence"/>
</dbReference>
<proteinExistence type="predicted"/>
<sequence>LKVNYKSRMDWWQATDYLWCNPSFHGKHHYDTVLFQLLHSEIAFAHLVFMFLCNIPDFGTYQFALVCPYTANINAACSSFDNSFRLTCIKAHPHTVSIFIPIWSIVRGALLYPDPKYKDEYFVVEHINGDMFHHVNEWNGHHLDQE</sequence>
<gene>
    <name evidence="1" type="ORF">M404DRAFT_156407</name>
</gene>
<organism evidence="1 2">
    <name type="scientific">Pisolithus tinctorius Marx 270</name>
    <dbReference type="NCBI Taxonomy" id="870435"/>
    <lineage>
        <taxon>Eukaryota</taxon>
        <taxon>Fungi</taxon>
        <taxon>Dikarya</taxon>
        <taxon>Basidiomycota</taxon>
        <taxon>Agaricomycotina</taxon>
        <taxon>Agaricomycetes</taxon>
        <taxon>Agaricomycetidae</taxon>
        <taxon>Boletales</taxon>
        <taxon>Sclerodermatineae</taxon>
        <taxon>Pisolithaceae</taxon>
        <taxon>Pisolithus</taxon>
    </lineage>
</organism>
<name>A0A0C3IPR6_PISTI</name>
<dbReference type="InParanoid" id="A0A0C3IPR6"/>
<dbReference type="STRING" id="870435.A0A0C3IPR6"/>
<reference evidence="1 2" key="1">
    <citation type="submission" date="2014-04" db="EMBL/GenBank/DDBJ databases">
        <authorList>
            <consortium name="DOE Joint Genome Institute"/>
            <person name="Kuo A."/>
            <person name="Kohler A."/>
            <person name="Costa M.D."/>
            <person name="Nagy L.G."/>
            <person name="Floudas D."/>
            <person name="Copeland A."/>
            <person name="Barry K.W."/>
            <person name="Cichocki N."/>
            <person name="Veneault-Fourrey C."/>
            <person name="LaButti K."/>
            <person name="Lindquist E.A."/>
            <person name="Lipzen A."/>
            <person name="Lundell T."/>
            <person name="Morin E."/>
            <person name="Murat C."/>
            <person name="Sun H."/>
            <person name="Tunlid A."/>
            <person name="Henrissat B."/>
            <person name="Grigoriev I.V."/>
            <person name="Hibbett D.S."/>
            <person name="Martin F."/>
            <person name="Nordberg H.P."/>
            <person name="Cantor M.N."/>
            <person name="Hua S.X."/>
        </authorList>
    </citation>
    <scope>NUCLEOTIDE SEQUENCE [LARGE SCALE GENOMIC DNA]</scope>
    <source>
        <strain evidence="1 2">Marx 270</strain>
    </source>
</reference>
<feature type="non-terminal residue" evidence="1">
    <location>
        <position position="1"/>
    </location>
</feature>
<reference evidence="2" key="2">
    <citation type="submission" date="2015-01" db="EMBL/GenBank/DDBJ databases">
        <title>Evolutionary Origins and Diversification of the Mycorrhizal Mutualists.</title>
        <authorList>
            <consortium name="DOE Joint Genome Institute"/>
            <consortium name="Mycorrhizal Genomics Consortium"/>
            <person name="Kohler A."/>
            <person name="Kuo A."/>
            <person name="Nagy L.G."/>
            <person name="Floudas D."/>
            <person name="Copeland A."/>
            <person name="Barry K.W."/>
            <person name="Cichocki N."/>
            <person name="Veneault-Fourrey C."/>
            <person name="LaButti K."/>
            <person name="Lindquist E.A."/>
            <person name="Lipzen A."/>
            <person name="Lundell T."/>
            <person name="Morin E."/>
            <person name="Murat C."/>
            <person name="Riley R."/>
            <person name="Ohm R."/>
            <person name="Sun H."/>
            <person name="Tunlid A."/>
            <person name="Henrissat B."/>
            <person name="Grigoriev I.V."/>
            <person name="Hibbett D.S."/>
            <person name="Martin F."/>
        </authorList>
    </citation>
    <scope>NUCLEOTIDE SEQUENCE [LARGE SCALE GENOMIC DNA]</scope>
    <source>
        <strain evidence="2">Marx 270</strain>
    </source>
</reference>